<dbReference type="AlphaFoldDB" id="A0A7H1N6R2"/>
<dbReference type="PANTHER" id="PTHR43132">
    <property type="entry name" value="ARSENICAL RESISTANCE OPERON REPRESSOR ARSR-RELATED"/>
    <property type="match status" value="1"/>
</dbReference>
<dbReference type="InterPro" id="IPR051011">
    <property type="entry name" value="Metal_resp_trans_reg"/>
</dbReference>
<keyword evidence="2" id="KW-0238">DNA-binding</keyword>
<gene>
    <name evidence="5" type="ORF">HQ394_16910</name>
</gene>
<dbReference type="EMBL" id="CP053923">
    <property type="protein sequence ID" value="QNT71398.1"/>
    <property type="molecule type" value="Genomic_DNA"/>
</dbReference>
<evidence type="ECO:0000313" key="5">
    <source>
        <dbReference type="EMBL" id="QNT71398.1"/>
    </source>
</evidence>
<dbReference type="PROSITE" id="PS50987">
    <property type="entry name" value="HTH_ARSR_2"/>
    <property type="match status" value="1"/>
</dbReference>
<dbReference type="Gene3D" id="1.10.10.10">
    <property type="entry name" value="Winged helix-like DNA-binding domain superfamily/Winged helix DNA-binding domain"/>
    <property type="match status" value="1"/>
</dbReference>
<evidence type="ECO:0000313" key="6">
    <source>
        <dbReference type="Proteomes" id="UP000516369"/>
    </source>
</evidence>
<dbReference type="SUPFAM" id="SSF46785">
    <property type="entry name" value="Winged helix' DNA-binding domain"/>
    <property type="match status" value="1"/>
</dbReference>
<dbReference type="Pfam" id="PF12840">
    <property type="entry name" value="HTH_20"/>
    <property type="match status" value="1"/>
</dbReference>
<evidence type="ECO:0000256" key="2">
    <source>
        <dbReference type="ARBA" id="ARBA00023125"/>
    </source>
</evidence>
<dbReference type="GO" id="GO:0003677">
    <property type="term" value="F:DNA binding"/>
    <property type="evidence" value="ECO:0007669"/>
    <property type="project" value="UniProtKB-KW"/>
</dbReference>
<dbReference type="CDD" id="cd00090">
    <property type="entry name" value="HTH_ARSR"/>
    <property type="match status" value="1"/>
</dbReference>
<dbReference type="InterPro" id="IPR036390">
    <property type="entry name" value="WH_DNA-bd_sf"/>
</dbReference>
<dbReference type="InterPro" id="IPR011991">
    <property type="entry name" value="ArsR-like_HTH"/>
</dbReference>
<name>A0A7H1N6R2_9PROT</name>
<dbReference type="NCBIfam" id="NF033788">
    <property type="entry name" value="HTH_metalloreg"/>
    <property type="match status" value="1"/>
</dbReference>
<dbReference type="GO" id="GO:0003700">
    <property type="term" value="F:DNA-binding transcription factor activity"/>
    <property type="evidence" value="ECO:0007669"/>
    <property type="project" value="InterPro"/>
</dbReference>
<accession>A0A7H1N6R2</accession>
<evidence type="ECO:0000256" key="3">
    <source>
        <dbReference type="ARBA" id="ARBA00023163"/>
    </source>
</evidence>
<keyword evidence="1" id="KW-0805">Transcription regulation</keyword>
<dbReference type="PANTHER" id="PTHR43132:SF2">
    <property type="entry name" value="ARSENICAL RESISTANCE OPERON REPRESSOR ARSR-RELATED"/>
    <property type="match status" value="1"/>
</dbReference>
<protein>
    <submittedName>
        <fullName evidence="5">Helix-turn-helix transcriptional regulator</fullName>
    </submittedName>
</protein>
<evidence type="ECO:0000259" key="4">
    <source>
        <dbReference type="PROSITE" id="PS50987"/>
    </source>
</evidence>
<dbReference type="KEGG" id="dvn:HQ394_16910"/>
<feature type="domain" description="HTH arsR-type" evidence="4">
    <location>
        <begin position="1"/>
        <end position="95"/>
    </location>
</feature>
<dbReference type="SMART" id="SM00418">
    <property type="entry name" value="HTH_ARSR"/>
    <property type="match status" value="1"/>
</dbReference>
<dbReference type="InterPro" id="IPR001845">
    <property type="entry name" value="HTH_ArsR_DNA-bd_dom"/>
</dbReference>
<keyword evidence="6" id="KW-1185">Reference proteome</keyword>
<dbReference type="InterPro" id="IPR036388">
    <property type="entry name" value="WH-like_DNA-bd_sf"/>
</dbReference>
<keyword evidence="3" id="KW-0804">Transcription</keyword>
<organism evidence="5 6">
    <name type="scientific">Defluviicoccus vanus</name>
    <dbReference type="NCBI Taxonomy" id="111831"/>
    <lineage>
        <taxon>Bacteria</taxon>
        <taxon>Pseudomonadati</taxon>
        <taxon>Pseudomonadota</taxon>
        <taxon>Alphaproteobacteria</taxon>
        <taxon>Rhodospirillales</taxon>
        <taxon>Rhodospirillaceae</taxon>
        <taxon>Defluviicoccus</taxon>
    </lineage>
</organism>
<proteinExistence type="predicted"/>
<reference evidence="5 6" key="1">
    <citation type="submission" date="2020-05" db="EMBL/GenBank/DDBJ databases">
        <title>Complete closed genome sequence of Defluviicoccus vanus.</title>
        <authorList>
            <person name="Bessarab I."/>
            <person name="Arumugam K."/>
            <person name="Maszenan A.M."/>
            <person name="Seviour R.J."/>
            <person name="Williams R.B."/>
        </authorList>
    </citation>
    <scope>NUCLEOTIDE SEQUENCE [LARGE SCALE GENOMIC DNA]</scope>
    <source>
        <strain evidence="5 6">Ben 114</strain>
    </source>
</reference>
<sequence>METKKAVEALSALAQEHRLAVFRLLVREGPNGLPAGAIAERMAVPPPTLSHHLAHLERAGLLRSWRVERRIFYAVDVEGTRRLLTFLTEDCCQGHPEICGYRSGGGCRDDHHLSQSEVRDVAQRAGVDPQHG</sequence>
<dbReference type="PRINTS" id="PR00778">
    <property type="entry name" value="HTHARSR"/>
</dbReference>
<evidence type="ECO:0000256" key="1">
    <source>
        <dbReference type="ARBA" id="ARBA00023015"/>
    </source>
</evidence>
<dbReference type="Proteomes" id="UP000516369">
    <property type="component" value="Chromosome"/>
</dbReference>